<keyword evidence="3" id="KW-0131">Cell cycle</keyword>
<feature type="domain" description="Cyclin C-terminal" evidence="7">
    <location>
        <begin position="362"/>
        <end position="478"/>
    </location>
</feature>
<evidence type="ECO:0000313" key="9">
    <source>
        <dbReference type="EMBL" id="KAB0798216.1"/>
    </source>
</evidence>
<dbReference type="SMART" id="SM00385">
    <property type="entry name" value="CYCLIN"/>
    <property type="match status" value="2"/>
</dbReference>
<evidence type="ECO:0000313" key="10">
    <source>
        <dbReference type="Proteomes" id="UP000327044"/>
    </source>
</evidence>
<feature type="compositionally biased region" description="Polar residues" evidence="5">
    <location>
        <begin position="119"/>
        <end position="132"/>
    </location>
</feature>
<dbReference type="FunCoup" id="A0A1Y1L7J4">
    <property type="interactions" value="93"/>
</dbReference>
<sequence>MAPAKSVKPVTEIFITKNRTTRLASKPLSVVNGNQPRVKRKADASPVKDTIATKRSALGDVTNQKKTLVHINKAKQTITNVPKKVTVKSTVLPSVKTVVKPKQNENAAPPNAPAQKVQTRASLRNSDVNSTALKPKETSKDPRVKTRLSNEFEKSEVSLYSSALEEINDSTRLSSGPPVTRSQTSQVSKSANVTLVALQLETQLNLGNHEVPDGVTDFDKENWNDVFQASHYTMDIFNYLKSREPLYTVRDYMDSQSCLTRWMRSLLVDWMVEVQESFELNHETLYLGVKLVDYYLSKVIISKEILQLVGAASMLIASKYDERIPPLIDDFLYICDGAYTHKELVRMEINILKVSDINLGFPLSYRFLRRYARCLKISMPVLTLARFILEYSLMDYGTIFTPDSKLASASLYLALKMKQLQPWNKALEFYSGYKLEQIMSTVHLLNTGLHRKPREQLMTIRNKYSHKIFFEVAKTPLIKNEDLF</sequence>
<evidence type="ECO:0000256" key="4">
    <source>
        <dbReference type="RuleBase" id="RU000383"/>
    </source>
</evidence>
<reference evidence="9 10" key="2">
    <citation type="journal article" date="2018" name="Elife">
        <title>Firefly genomes illuminate parallel origins of bioluminescence in beetles.</title>
        <authorList>
            <person name="Fallon T.R."/>
            <person name="Lower S.E."/>
            <person name="Chang C.H."/>
            <person name="Bessho-Uehara M."/>
            <person name="Martin G.J."/>
            <person name="Bewick A.J."/>
            <person name="Behringer M."/>
            <person name="Debat H.J."/>
            <person name="Wong I."/>
            <person name="Day J.C."/>
            <person name="Suvorov A."/>
            <person name="Silva C.J."/>
            <person name="Stanger-Hall K.F."/>
            <person name="Hall D.W."/>
            <person name="Schmitz R.J."/>
            <person name="Nelson D.R."/>
            <person name="Lewis S.M."/>
            <person name="Shigenobu S."/>
            <person name="Bybee S.M."/>
            <person name="Larracuente A.M."/>
            <person name="Oba Y."/>
            <person name="Weng J.K."/>
        </authorList>
    </citation>
    <scope>NUCLEOTIDE SEQUENCE [LARGE SCALE GENOMIC DNA]</scope>
    <source>
        <strain evidence="9">1611_PpyrPB1</strain>
        <tissue evidence="9">Whole body</tissue>
    </source>
</reference>
<dbReference type="FunFam" id="1.10.472.10:FF:000001">
    <property type="entry name" value="G2/mitotic-specific cyclin"/>
    <property type="match status" value="1"/>
</dbReference>
<dbReference type="GO" id="GO:0051301">
    <property type="term" value="P:cell division"/>
    <property type="evidence" value="ECO:0007669"/>
    <property type="project" value="UniProtKB-KW"/>
</dbReference>
<feature type="domain" description="Cyclin-like" evidence="6">
    <location>
        <begin position="366"/>
        <end position="447"/>
    </location>
</feature>
<keyword evidence="1" id="KW-0132">Cell division</keyword>
<reference evidence="8" key="1">
    <citation type="journal article" date="2016" name="Sci. Rep.">
        <title>Molecular characterization of firefly nuptial gifts: a multi-omics approach sheds light on postcopulatory sexual selection.</title>
        <authorList>
            <person name="Al-Wathiqui N."/>
            <person name="Fallon T.R."/>
            <person name="South A."/>
            <person name="Weng J.K."/>
            <person name="Lewis S.M."/>
        </authorList>
    </citation>
    <scope>NUCLEOTIDE SEQUENCE</scope>
</reference>
<dbReference type="GO" id="GO:0044772">
    <property type="term" value="P:mitotic cell cycle phase transition"/>
    <property type="evidence" value="ECO:0007669"/>
    <property type="project" value="InterPro"/>
</dbReference>
<feature type="compositionally biased region" description="Low complexity" evidence="5">
    <location>
        <begin position="100"/>
        <end position="118"/>
    </location>
</feature>
<reference evidence="9" key="3">
    <citation type="submission" date="2019-08" db="EMBL/GenBank/DDBJ databases">
        <authorList>
            <consortium name="Photinus pyralis genome working group"/>
            <person name="Fallon T.R."/>
            <person name="Sander Lower S.E."/>
            <person name="Weng J.-K."/>
        </authorList>
    </citation>
    <scope>NUCLEOTIDE SEQUENCE</scope>
    <source>
        <strain evidence="9">1611_PpyrPB1</strain>
        <tissue evidence="9">Whole body</tissue>
    </source>
</reference>
<dbReference type="SUPFAM" id="SSF47954">
    <property type="entry name" value="Cyclin-like"/>
    <property type="match status" value="2"/>
</dbReference>
<dbReference type="InterPro" id="IPR036915">
    <property type="entry name" value="Cyclin-like_sf"/>
</dbReference>
<dbReference type="InterPro" id="IPR006671">
    <property type="entry name" value="Cyclin_N"/>
</dbReference>
<dbReference type="EMBL" id="VVIM01000006">
    <property type="protein sequence ID" value="KAB0798216.1"/>
    <property type="molecule type" value="Genomic_DNA"/>
</dbReference>
<dbReference type="GO" id="GO:0016538">
    <property type="term" value="F:cyclin-dependent protein serine/threonine kinase regulator activity"/>
    <property type="evidence" value="ECO:0007669"/>
    <property type="project" value="InterPro"/>
</dbReference>
<evidence type="ECO:0000259" key="7">
    <source>
        <dbReference type="SMART" id="SM01332"/>
    </source>
</evidence>
<keyword evidence="10" id="KW-1185">Reference proteome</keyword>
<evidence type="ECO:0000256" key="5">
    <source>
        <dbReference type="SAM" id="MobiDB-lite"/>
    </source>
</evidence>
<evidence type="ECO:0000256" key="3">
    <source>
        <dbReference type="ARBA" id="ARBA00023306"/>
    </source>
</evidence>
<feature type="domain" description="Cyclin-like" evidence="6">
    <location>
        <begin position="269"/>
        <end position="353"/>
    </location>
</feature>
<protein>
    <submittedName>
        <fullName evidence="8">Uncharacterized protein</fullName>
    </submittedName>
</protein>
<dbReference type="OrthoDB" id="5590282at2759"/>
<accession>A0A1Y1L7J4</accession>
<dbReference type="SMART" id="SM01332">
    <property type="entry name" value="Cyclin_C"/>
    <property type="match status" value="1"/>
</dbReference>
<dbReference type="InterPro" id="IPR004367">
    <property type="entry name" value="Cyclin_C-dom"/>
</dbReference>
<dbReference type="Pfam" id="PF02984">
    <property type="entry name" value="Cyclin_C"/>
    <property type="match status" value="1"/>
</dbReference>
<comment type="similarity">
    <text evidence="4">Belongs to the cyclin family.</text>
</comment>
<dbReference type="InParanoid" id="A0A1Y1L7J4"/>
<dbReference type="PANTHER" id="PTHR10177">
    <property type="entry name" value="CYCLINS"/>
    <property type="match status" value="1"/>
</dbReference>
<feature type="compositionally biased region" description="Basic and acidic residues" evidence="5">
    <location>
        <begin position="134"/>
        <end position="144"/>
    </location>
</feature>
<dbReference type="AlphaFoldDB" id="A0A1Y1L7J4"/>
<evidence type="ECO:0000256" key="2">
    <source>
        <dbReference type="ARBA" id="ARBA00023127"/>
    </source>
</evidence>
<keyword evidence="2 4" id="KW-0195">Cyclin</keyword>
<dbReference type="Gene3D" id="1.10.472.10">
    <property type="entry name" value="Cyclin-like"/>
    <property type="match status" value="2"/>
</dbReference>
<dbReference type="Proteomes" id="UP000327044">
    <property type="component" value="Unassembled WGS sequence"/>
</dbReference>
<evidence type="ECO:0000259" key="6">
    <source>
        <dbReference type="SMART" id="SM00385"/>
    </source>
</evidence>
<dbReference type="CDD" id="cd20510">
    <property type="entry name" value="CYCLIN_CCNB3_rpt2"/>
    <property type="match status" value="1"/>
</dbReference>
<dbReference type="GO" id="GO:0005634">
    <property type="term" value="C:nucleus"/>
    <property type="evidence" value="ECO:0007669"/>
    <property type="project" value="UniProtKB-ARBA"/>
</dbReference>
<dbReference type="PIRSF" id="PIRSF001771">
    <property type="entry name" value="Cyclin_A_B_D_E"/>
    <property type="match status" value="1"/>
</dbReference>
<gene>
    <name evidence="9" type="ORF">PPYR_09209</name>
</gene>
<proteinExistence type="inferred from homology"/>
<dbReference type="InterPro" id="IPR039361">
    <property type="entry name" value="Cyclin"/>
</dbReference>
<evidence type="ECO:0000256" key="1">
    <source>
        <dbReference type="ARBA" id="ARBA00022618"/>
    </source>
</evidence>
<dbReference type="InterPro" id="IPR046965">
    <property type="entry name" value="Cyclin_A/B-like"/>
</dbReference>
<feature type="region of interest" description="Disordered" evidence="5">
    <location>
        <begin position="100"/>
        <end position="144"/>
    </location>
</feature>
<dbReference type="EMBL" id="GEZM01066382">
    <property type="protein sequence ID" value="JAV67915.1"/>
    <property type="molecule type" value="Transcribed_RNA"/>
</dbReference>
<evidence type="ECO:0000313" key="8">
    <source>
        <dbReference type="EMBL" id="JAV67915.1"/>
    </source>
</evidence>
<dbReference type="InterPro" id="IPR013763">
    <property type="entry name" value="Cyclin-like_dom"/>
</dbReference>
<dbReference type="CDD" id="cd20508">
    <property type="entry name" value="CYCLIN_CCNB3_rpt1"/>
    <property type="match status" value="1"/>
</dbReference>
<name>A0A1Y1L7J4_PHOPY</name>
<dbReference type="Pfam" id="PF00134">
    <property type="entry name" value="Cyclin_N"/>
    <property type="match status" value="1"/>
</dbReference>
<organism evidence="8">
    <name type="scientific">Photinus pyralis</name>
    <name type="common">Common eastern firefly</name>
    <name type="synonym">Lampyris pyralis</name>
    <dbReference type="NCBI Taxonomy" id="7054"/>
    <lineage>
        <taxon>Eukaryota</taxon>
        <taxon>Metazoa</taxon>
        <taxon>Ecdysozoa</taxon>
        <taxon>Arthropoda</taxon>
        <taxon>Hexapoda</taxon>
        <taxon>Insecta</taxon>
        <taxon>Pterygota</taxon>
        <taxon>Neoptera</taxon>
        <taxon>Endopterygota</taxon>
        <taxon>Coleoptera</taxon>
        <taxon>Polyphaga</taxon>
        <taxon>Elateriformia</taxon>
        <taxon>Elateroidea</taxon>
        <taxon>Lampyridae</taxon>
        <taxon>Lampyrinae</taxon>
        <taxon>Photinus</taxon>
    </lineage>
</organism>